<dbReference type="OrthoDB" id="3381348at2"/>
<dbReference type="Pfam" id="PF10615">
    <property type="entry name" value="DUF2470"/>
    <property type="match status" value="1"/>
</dbReference>
<feature type="domain" description="DUF2470" evidence="2">
    <location>
        <begin position="189"/>
        <end position="265"/>
    </location>
</feature>
<evidence type="ECO:0000256" key="1">
    <source>
        <dbReference type="SAM" id="MobiDB-lite"/>
    </source>
</evidence>
<name>A0A4V2Y036_9ACTN</name>
<evidence type="ECO:0000313" key="4">
    <source>
        <dbReference type="Proteomes" id="UP000295345"/>
    </source>
</evidence>
<evidence type="ECO:0000313" key="3">
    <source>
        <dbReference type="EMBL" id="TDC63315.1"/>
    </source>
</evidence>
<sequence length="274" mass="28898">MIRPGSPRSDSGHRSRGEGQPRPGHGARQPTAAERVRTLVESNASAALTIPGAELGHSVPESRAVSPAGDVLLLVPADSPAARATPFALDDDVTAVMEITDVAPVSVPHRIRGRGWVAGWLTAVPESERCASVRLLAERHPAGPVPGPAWTLLCLEIGEAYTDDLWGAAHVEPDEFTAATADPLAPHEAELLQHLAAAHGEQLRSLCALLGDRGAACDARQGVTPLALDRHGLRIRFSTGTACFDARFDFPAPVSDVADLRHAMRQLFEAAATS</sequence>
<reference evidence="3 4" key="1">
    <citation type="submission" date="2019-03" db="EMBL/GenBank/DDBJ databases">
        <title>Draft genome sequences of novel Actinobacteria.</title>
        <authorList>
            <person name="Sahin N."/>
            <person name="Ay H."/>
            <person name="Saygin H."/>
        </authorList>
    </citation>
    <scope>NUCLEOTIDE SEQUENCE [LARGE SCALE GENOMIC DNA]</scope>
    <source>
        <strain evidence="3 4">DSM 41900</strain>
    </source>
</reference>
<keyword evidence="4" id="KW-1185">Reference proteome</keyword>
<dbReference type="AlphaFoldDB" id="A0A4V2Y036"/>
<dbReference type="EMBL" id="SMKI01000568">
    <property type="protein sequence ID" value="TDC63315.1"/>
    <property type="molecule type" value="Genomic_DNA"/>
</dbReference>
<dbReference type="InterPro" id="IPR037119">
    <property type="entry name" value="Haem_oxidase_HugZ-like_sf"/>
</dbReference>
<accession>A0A4V2Y036</accession>
<protein>
    <submittedName>
        <fullName evidence="3">DUF2470 domain-containing protein</fullName>
    </submittedName>
</protein>
<dbReference type="RefSeq" id="WP_132821773.1">
    <property type="nucleotide sequence ID" value="NZ_SMKI01000568.1"/>
</dbReference>
<dbReference type="SUPFAM" id="SSF50475">
    <property type="entry name" value="FMN-binding split barrel"/>
    <property type="match status" value="1"/>
</dbReference>
<dbReference type="PANTHER" id="PTHR13343">
    <property type="entry name" value="CREG1 PROTEIN"/>
    <property type="match status" value="1"/>
</dbReference>
<dbReference type="InterPro" id="IPR019595">
    <property type="entry name" value="DUF2470"/>
</dbReference>
<feature type="region of interest" description="Disordered" evidence="1">
    <location>
        <begin position="1"/>
        <end position="33"/>
    </location>
</feature>
<organism evidence="3 4">
    <name type="scientific">Streptomyces hainanensis</name>
    <dbReference type="NCBI Taxonomy" id="402648"/>
    <lineage>
        <taxon>Bacteria</taxon>
        <taxon>Bacillati</taxon>
        <taxon>Actinomycetota</taxon>
        <taxon>Actinomycetes</taxon>
        <taxon>Kitasatosporales</taxon>
        <taxon>Streptomycetaceae</taxon>
        <taxon>Streptomyces</taxon>
    </lineage>
</organism>
<feature type="compositionally biased region" description="Basic and acidic residues" evidence="1">
    <location>
        <begin position="10"/>
        <end position="19"/>
    </location>
</feature>
<evidence type="ECO:0000259" key="2">
    <source>
        <dbReference type="Pfam" id="PF10615"/>
    </source>
</evidence>
<proteinExistence type="predicted"/>
<dbReference type="Proteomes" id="UP000295345">
    <property type="component" value="Unassembled WGS sequence"/>
</dbReference>
<dbReference type="PANTHER" id="PTHR13343:SF24">
    <property type="entry name" value="OS07G0573800 PROTEIN"/>
    <property type="match status" value="1"/>
</dbReference>
<comment type="caution">
    <text evidence="3">The sequence shown here is derived from an EMBL/GenBank/DDBJ whole genome shotgun (WGS) entry which is preliminary data.</text>
</comment>
<dbReference type="Gene3D" id="3.20.180.10">
    <property type="entry name" value="PNP-oxidase-like"/>
    <property type="match status" value="1"/>
</dbReference>
<gene>
    <name evidence="3" type="ORF">E1283_32595</name>
</gene>